<feature type="transmembrane region" description="Helical" evidence="11">
    <location>
        <begin position="867"/>
        <end position="888"/>
    </location>
</feature>
<evidence type="ECO:0000256" key="2">
    <source>
        <dbReference type="ARBA" id="ARBA00009592"/>
    </source>
</evidence>
<evidence type="ECO:0000256" key="5">
    <source>
        <dbReference type="ARBA" id="ARBA00022692"/>
    </source>
</evidence>
<evidence type="ECO:0000256" key="3">
    <source>
        <dbReference type="ARBA" id="ARBA00022475"/>
    </source>
</evidence>
<dbReference type="InterPro" id="IPR001611">
    <property type="entry name" value="Leu-rich_rpt"/>
</dbReference>
<dbReference type="InterPro" id="IPR046956">
    <property type="entry name" value="RLP23-like"/>
</dbReference>
<evidence type="ECO:0000256" key="4">
    <source>
        <dbReference type="ARBA" id="ARBA00022614"/>
    </source>
</evidence>
<dbReference type="SUPFAM" id="SSF52047">
    <property type="entry name" value="RNI-like"/>
    <property type="match status" value="2"/>
</dbReference>
<dbReference type="PANTHER" id="PTHR48063">
    <property type="entry name" value="LRR RECEPTOR-LIKE KINASE"/>
    <property type="match status" value="1"/>
</dbReference>
<dbReference type="FunFam" id="3.80.10.10:FF:000111">
    <property type="entry name" value="LRR receptor-like serine/threonine-protein kinase ERECTA"/>
    <property type="match status" value="1"/>
</dbReference>
<keyword evidence="4" id="KW-0433">Leucine-rich repeat</keyword>
<keyword evidence="5 11" id="KW-0812">Transmembrane</keyword>
<dbReference type="GO" id="GO:0004674">
    <property type="term" value="F:protein serine/threonine kinase activity"/>
    <property type="evidence" value="ECO:0007669"/>
    <property type="project" value="UniProtKB-KW"/>
</dbReference>
<evidence type="ECO:0000313" key="12">
    <source>
        <dbReference type="EMBL" id="PIN14836.1"/>
    </source>
</evidence>
<dbReference type="AlphaFoldDB" id="A0A2G9HBF1"/>
<evidence type="ECO:0000256" key="1">
    <source>
        <dbReference type="ARBA" id="ARBA00004251"/>
    </source>
</evidence>
<gene>
    <name evidence="12" type="ORF">CDL12_12534</name>
</gene>
<dbReference type="Pfam" id="PF00560">
    <property type="entry name" value="LRR_1"/>
    <property type="match status" value="6"/>
</dbReference>
<dbReference type="Pfam" id="PF13855">
    <property type="entry name" value="LRR_8"/>
    <property type="match status" value="2"/>
</dbReference>
<accession>A0A2G9HBF1</accession>
<dbReference type="PANTHER" id="PTHR48063:SF101">
    <property type="entry name" value="LRR RECEPTOR-LIKE SERINE_THREONINE-PROTEIN KINASE FLS2"/>
    <property type="match status" value="1"/>
</dbReference>
<comment type="subcellular location">
    <subcellularLocation>
        <location evidence="1">Cell membrane</location>
        <topology evidence="1">Single-pass type I membrane protein</topology>
    </subcellularLocation>
</comment>
<keyword evidence="7" id="KW-0677">Repeat</keyword>
<dbReference type="InterPro" id="IPR032675">
    <property type="entry name" value="LRR_dom_sf"/>
</dbReference>
<protein>
    <submittedName>
        <fullName evidence="12">Non-specific serine/threonine protein kinase</fullName>
        <ecNumber evidence="12">2.7.11.1</ecNumber>
    </submittedName>
</protein>
<evidence type="ECO:0000256" key="8">
    <source>
        <dbReference type="ARBA" id="ARBA00022989"/>
    </source>
</evidence>
<dbReference type="STRING" id="429701.A0A2G9HBF1"/>
<keyword evidence="10" id="KW-0325">Glycoprotein</keyword>
<evidence type="ECO:0000256" key="6">
    <source>
        <dbReference type="ARBA" id="ARBA00022729"/>
    </source>
</evidence>
<keyword evidence="9 11" id="KW-0472">Membrane</keyword>
<proteinExistence type="inferred from homology"/>
<dbReference type="EMBL" id="NKXS01002199">
    <property type="protein sequence ID" value="PIN14836.1"/>
    <property type="molecule type" value="Genomic_DNA"/>
</dbReference>
<dbReference type="EC" id="2.7.11.1" evidence="12"/>
<comment type="caution">
    <text evidence="12">The sequence shown here is derived from an EMBL/GenBank/DDBJ whole genome shotgun (WGS) entry which is preliminary data.</text>
</comment>
<dbReference type="InterPro" id="IPR003591">
    <property type="entry name" value="Leu-rich_rpt_typical-subtyp"/>
</dbReference>
<dbReference type="FunFam" id="3.80.10.10:FF:000095">
    <property type="entry name" value="LRR receptor-like serine/threonine-protein kinase GSO1"/>
    <property type="match status" value="1"/>
</dbReference>
<keyword evidence="13" id="KW-1185">Reference proteome</keyword>
<evidence type="ECO:0000256" key="10">
    <source>
        <dbReference type="ARBA" id="ARBA00023180"/>
    </source>
</evidence>
<keyword evidence="8 11" id="KW-1133">Transmembrane helix</keyword>
<keyword evidence="12" id="KW-0723">Serine/threonine-protein kinase</keyword>
<evidence type="ECO:0000256" key="9">
    <source>
        <dbReference type="ARBA" id="ARBA00023136"/>
    </source>
</evidence>
<reference evidence="13" key="1">
    <citation type="journal article" date="2018" name="Gigascience">
        <title>Genome assembly of the Pink Ipe (Handroanthus impetiginosus, Bignoniaceae), a highly valued, ecologically keystone Neotropical timber forest tree.</title>
        <authorList>
            <person name="Silva-Junior O.B."/>
            <person name="Grattapaglia D."/>
            <person name="Novaes E."/>
            <person name="Collevatti R.G."/>
        </authorList>
    </citation>
    <scope>NUCLEOTIDE SEQUENCE [LARGE SCALE GENOMIC DNA]</scope>
    <source>
        <strain evidence="13">cv. UFG-1</strain>
    </source>
</reference>
<keyword evidence="6" id="KW-0732">Signal</keyword>
<evidence type="ECO:0000313" key="13">
    <source>
        <dbReference type="Proteomes" id="UP000231279"/>
    </source>
</evidence>
<name>A0A2G9HBF1_9LAMI</name>
<dbReference type="SUPFAM" id="SSF52058">
    <property type="entry name" value="L domain-like"/>
    <property type="match status" value="1"/>
</dbReference>
<keyword evidence="12" id="KW-0808">Transferase</keyword>
<dbReference type="Gene3D" id="3.80.10.10">
    <property type="entry name" value="Ribonuclease Inhibitor"/>
    <property type="match status" value="5"/>
</dbReference>
<sequence length="925" mass="103988">MSLLTQVVDSLLGMTKKHKRECCKWKGVKCHNISNRVTRLDLSNYLGDDHRLKGTISTSLLELQHLQYLDLRFNDFWGPIPCHLGNLSKLFYLDLSYNWNCYSESLGWVSHLYSLEYLNLSFTNLSKATNWLQAVSKLNSIKTLSMSGCELQDISPSSFPSKSNASTSLTTLDLVSNSFEVSTLALIYWFSNFSNIGLTSIHFNGNRMTGPIPDVFASMTSLAQLSLRKTGLEGGIPNYFGNMSSLIYLHLGDNSLTGEFFELMMNLSGPVQKKLQHLHLGNNSISGSFSNMSRFSSLRVLHLHQNQLNGSIPEGCLKVPHLFELVLSFNKLIGPVPDLSFSSSLEYLALDHNRLNGTLPESIGRLSKLVTFFIGSNFLKGTITEDFISSLSQLSYLDLSSNPSLIVKFNPHWDPPFQLMILMLSHCRFGPHFPWWLKTQRQLWYVDISSAGISDNIPSWFIENIASDFIYRNASNNQITGVFPDSSFSTIISSPSTRRILDLSRNDISSSITFLCHVRDWDLIDLSDNHFFGHIPECFSHFERLRYLNLANNNFSGKISHSFGSLSALSLLHLRNNSFSGELPTSMANLTNLIMIDVGENRLTGKIPDWMGEQLSQLRVLILRFNEFYGSLPSSLCGLANIQILDLSSNKISGVIPSCMHKYLAMTKKKSENMLVIANYTTLLGYPFGQLYYPYGKIYQFQSAYFMWKGKEVKYVSNLGFVELIDLSNNNLFGEIPSDITRLVGLVGLNFSTNNLSGFIPCNIGDLKSLNFLDFSRNHLSGSIPTGLGELTLGVLNLSYNNLSGKIPPTTQLLTYESAYIGNRDLCGRPLNKSCPGDESSFRDRNSGNNAMKNEEFKNDKFVTGEFYIALGVGFIVGFWGIFGTILLNKAIRHAFFKVLNIVEGFVYVRVEITKARFLRHFQHG</sequence>
<evidence type="ECO:0000256" key="7">
    <source>
        <dbReference type="ARBA" id="ARBA00022737"/>
    </source>
</evidence>
<dbReference type="Proteomes" id="UP000231279">
    <property type="component" value="Unassembled WGS sequence"/>
</dbReference>
<keyword evidence="3" id="KW-1003">Cell membrane</keyword>
<dbReference type="GO" id="GO:0005886">
    <property type="term" value="C:plasma membrane"/>
    <property type="evidence" value="ECO:0007669"/>
    <property type="project" value="UniProtKB-SubCell"/>
</dbReference>
<dbReference type="GO" id="GO:0006952">
    <property type="term" value="P:defense response"/>
    <property type="evidence" value="ECO:0007669"/>
    <property type="project" value="UniProtKB-ARBA"/>
</dbReference>
<dbReference type="GO" id="GO:0051707">
    <property type="term" value="P:response to other organism"/>
    <property type="evidence" value="ECO:0007669"/>
    <property type="project" value="UniProtKB-ARBA"/>
</dbReference>
<comment type="similarity">
    <text evidence="2">Belongs to the RLP family.</text>
</comment>
<dbReference type="OrthoDB" id="8731593at2759"/>
<evidence type="ECO:0000256" key="11">
    <source>
        <dbReference type="SAM" id="Phobius"/>
    </source>
</evidence>
<keyword evidence="12" id="KW-0418">Kinase</keyword>
<dbReference type="SMART" id="SM00369">
    <property type="entry name" value="LRR_TYP"/>
    <property type="match status" value="6"/>
</dbReference>
<dbReference type="FunFam" id="3.80.10.10:FF:000383">
    <property type="entry name" value="Leucine-rich repeat receptor protein kinase EMS1"/>
    <property type="match status" value="1"/>
</dbReference>
<organism evidence="12 13">
    <name type="scientific">Handroanthus impetiginosus</name>
    <dbReference type="NCBI Taxonomy" id="429701"/>
    <lineage>
        <taxon>Eukaryota</taxon>
        <taxon>Viridiplantae</taxon>
        <taxon>Streptophyta</taxon>
        <taxon>Embryophyta</taxon>
        <taxon>Tracheophyta</taxon>
        <taxon>Spermatophyta</taxon>
        <taxon>Magnoliopsida</taxon>
        <taxon>eudicotyledons</taxon>
        <taxon>Gunneridae</taxon>
        <taxon>Pentapetalae</taxon>
        <taxon>asterids</taxon>
        <taxon>lamiids</taxon>
        <taxon>Lamiales</taxon>
        <taxon>Bignoniaceae</taxon>
        <taxon>Crescentiina</taxon>
        <taxon>Tabebuia alliance</taxon>
        <taxon>Handroanthus</taxon>
    </lineage>
</organism>